<organism evidence="2 3">
    <name type="scientific">Youngiibacter multivorans</name>
    <dbReference type="NCBI Taxonomy" id="937251"/>
    <lineage>
        <taxon>Bacteria</taxon>
        <taxon>Bacillati</taxon>
        <taxon>Bacillota</taxon>
        <taxon>Clostridia</taxon>
        <taxon>Eubacteriales</taxon>
        <taxon>Clostridiaceae</taxon>
        <taxon>Youngiibacter</taxon>
    </lineage>
</organism>
<keyword evidence="1" id="KW-0812">Transmembrane</keyword>
<evidence type="ECO:0000313" key="2">
    <source>
        <dbReference type="EMBL" id="MBP1917925.1"/>
    </source>
</evidence>
<reference evidence="2 3" key="1">
    <citation type="submission" date="2021-03" db="EMBL/GenBank/DDBJ databases">
        <title>Genomic Encyclopedia of Type Strains, Phase IV (KMG-IV): sequencing the most valuable type-strain genomes for metagenomic binning, comparative biology and taxonomic classification.</title>
        <authorList>
            <person name="Goeker M."/>
        </authorList>
    </citation>
    <scope>NUCLEOTIDE SEQUENCE [LARGE SCALE GENOMIC DNA]</scope>
    <source>
        <strain evidence="2 3">DSM 6139</strain>
    </source>
</reference>
<dbReference type="EMBL" id="JAGGKC010000002">
    <property type="protein sequence ID" value="MBP1917925.1"/>
    <property type="molecule type" value="Genomic_DNA"/>
</dbReference>
<dbReference type="Proteomes" id="UP001519271">
    <property type="component" value="Unassembled WGS sequence"/>
</dbReference>
<keyword evidence="1" id="KW-0472">Membrane</keyword>
<comment type="caution">
    <text evidence="2">The sequence shown here is derived from an EMBL/GenBank/DDBJ whole genome shotgun (WGS) entry which is preliminary data.</text>
</comment>
<sequence>MNKLKVIASGIVIIVAAAAVYLAFFRELPGPPGLEARSSQGTARAIMGTYGWDYGNRSVQADSLHPKDFQYKLENTLQVTAGEKIELFPVNDDKLFKGNIELIDFEVYRIDSGEAIPSGGMAELKGNTITAEVPYVAGDHVLVITIRYKQGTVSYGLKVSSKEAAPMKGLELYIWRDGGKAMYSLLVGTNRNKTEEEITGNPLTTDSPEAVRMQLGGFAESFVTIYQMPGADFTEAEYKSLEAEITEGFGHEFQAAGVWSR</sequence>
<evidence type="ECO:0000256" key="1">
    <source>
        <dbReference type="SAM" id="Phobius"/>
    </source>
</evidence>
<keyword evidence="3" id="KW-1185">Reference proteome</keyword>
<gene>
    <name evidence="2" type="ORF">J2Z34_000396</name>
</gene>
<keyword evidence="1" id="KW-1133">Transmembrane helix</keyword>
<name>A0ABS4G047_9CLOT</name>
<dbReference type="RefSeq" id="WP_209458173.1">
    <property type="nucleotide sequence ID" value="NZ_JAGGKC010000002.1"/>
</dbReference>
<protein>
    <recommendedName>
        <fullName evidence="4">Flp pilus assembly protein RcpC/CpaB domain-containing protein</fullName>
    </recommendedName>
</protein>
<evidence type="ECO:0008006" key="4">
    <source>
        <dbReference type="Google" id="ProtNLM"/>
    </source>
</evidence>
<evidence type="ECO:0000313" key="3">
    <source>
        <dbReference type="Proteomes" id="UP001519271"/>
    </source>
</evidence>
<proteinExistence type="predicted"/>
<accession>A0ABS4G047</accession>
<feature type="transmembrane region" description="Helical" evidence="1">
    <location>
        <begin position="6"/>
        <end position="25"/>
    </location>
</feature>